<dbReference type="EMBL" id="AEGR01000042">
    <property type="protein sequence ID" value="EGI77729.1"/>
    <property type="molecule type" value="Genomic_DNA"/>
</dbReference>
<evidence type="ECO:0000313" key="7">
    <source>
        <dbReference type="Proteomes" id="UP000016368"/>
    </source>
</evidence>
<dbReference type="Proteomes" id="UP000016368">
    <property type="component" value="Unassembled WGS sequence"/>
</dbReference>
<sequence>MSIHSQDTTAAPNILFILADDLGWADLGVYGASDFATPNLDRLAAQGVRFTQAYANSAVCSATRIALITGRYQYRLPAGLEEPIARSDIGLPPEHPTLPSLLREAGYDTALIGKWHLGKPPTYGPLKSGYDRFFGNIGGALDYFTHKPGVGAQVPRDLWEGDVPVERTGYYTNILGDEASAYVRAREDEKKPFFLSLHFTAPHWPWEGPGDEAVSREITDLFHYDGGNLAKYGELVEALDAAVGQVLAALDETGQADNTLVVFTSDNGGERFSKTWPFTGQKTELLEGGLRVPTLLRWPARVRPQVQAQVTITADWLPTLLAAAQVWPHPDYPSDGENILPVLEGQVGEHPRTLYWRYKANAQRAVRSGNWKYLKINDNEFLFDVVADPQERANLRHRHPEVFDTLKRQWDAWNAELLPIGASNFTHGVTPDIQADRYAPDRDQRQLPPSLKSA</sequence>
<dbReference type="RefSeq" id="WP_006296888.1">
    <property type="nucleotide sequence ID" value="NZ_AEGR01000042.1"/>
</dbReference>
<evidence type="ECO:0000256" key="4">
    <source>
        <dbReference type="ARBA" id="ARBA00022837"/>
    </source>
</evidence>
<proteinExistence type="inferred from homology"/>
<reference evidence="6 7" key="1">
    <citation type="journal article" date="2011" name="EMBO J.">
        <title>Structural diversity of bacterial flagellar motors.</title>
        <authorList>
            <person name="Chen S."/>
            <person name="Beeby M."/>
            <person name="Murphy G.E."/>
            <person name="Leadbetter J.R."/>
            <person name="Hendrixson D.R."/>
            <person name="Briegel A."/>
            <person name="Li Z."/>
            <person name="Shi J."/>
            <person name="Tocheva E.I."/>
            <person name="Muller A."/>
            <person name="Dobro M.J."/>
            <person name="Jensen G.J."/>
        </authorList>
    </citation>
    <scope>NUCLEOTIDE SEQUENCE [LARGE SCALE GENOMIC DNA]</scope>
    <source>
        <strain evidence="6 7">ATCC 19624</strain>
    </source>
</reference>
<keyword evidence="3" id="KW-0378">Hydrolase</keyword>
<dbReference type="GO" id="GO:0046872">
    <property type="term" value="F:metal ion binding"/>
    <property type="evidence" value="ECO:0007669"/>
    <property type="project" value="UniProtKB-KW"/>
</dbReference>
<accession>F3KR28</accession>
<evidence type="ECO:0000256" key="1">
    <source>
        <dbReference type="ARBA" id="ARBA00008779"/>
    </source>
</evidence>
<dbReference type="SUPFAM" id="SSF53649">
    <property type="entry name" value="Alkaline phosphatase-like"/>
    <property type="match status" value="1"/>
</dbReference>
<feature type="domain" description="Sulfatase N-terminal" evidence="5">
    <location>
        <begin position="12"/>
        <end position="325"/>
    </location>
</feature>
<keyword evidence="2" id="KW-0479">Metal-binding</keyword>
<evidence type="ECO:0000259" key="5">
    <source>
        <dbReference type="Pfam" id="PF00884"/>
    </source>
</evidence>
<name>F3KR28_9BURK</name>
<gene>
    <name evidence="6" type="ORF">HGR_04518</name>
</gene>
<dbReference type="eggNOG" id="COG3119">
    <property type="taxonomic scope" value="Bacteria"/>
</dbReference>
<dbReference type="Gene3D" id="3.30.1120.10">
    <property type="match status" value="1"/>
</dbReference>
<comment type="similarity">
    <text evidence="1">Belongs to the sulfatase family.</text>
</comment>
<dbReference type="InterPro" id="IPR017850">
    <property type="entry name" value="Alkaline_phosphatase_core_sf"/>
</dbReference>
<protein>
    <submittedName>
        <fullName evidence="6">Sulfatase</fullName>
    </submittedName>
</protein>
<dbReference type="OrthoDB" id="9766107at2"/>
<organism evidence="6 7">
    <name type="scientific">Hylemonella gracilis ATCC 19624</name>
    <dbReference type="NCBI Taxonomy" id="887062"/>
    <lineage>
        <taxon>Bacteria</taxon>
        <taxon>Pseudomonadati</taxon>
        <taxon>Pseudomonadota</taxon>
        <taxon>Betaproteobacteria</taxon>
        <taxon>Burkholderiales</taxon>
        <taxon>Comamonadaceae</taxon>
        <taxon>Hylemonella</taxon>
    </lineage>
</organism>
<evidence type="ECO:0000313" key="6">
    <source>
        <dbReference type="EMBL" id="EGI77729.1"/>
    </source>
</evidence>
<dbReference type="PANTHER" id="PTHR42693:SF53">
    <property type="entry name" value="ENDO-4-O-SULFATASE"/>
    <property type="match status" value="1"/>
</dbReference>
<dbReference type="Pfam" id="PF00884">
    <property type="entry name" value="Sulfatase"/>
    <property type="match status" value="1"/>
</dbReference>
<dbReference type="AlphaFoldDB" id="F3KR28"/>
<dbReference type="PROSITE" id="PS00149">
    <property type="entry name" value="SULFATASE_2"/>
    <property type="match status" value="1"/>
</dbReference>
<evidence type="ECO:0000256" key="3">
    <source>
        <dbReference type="ARBA" id="ARBA00022801"/>
    </source>
</evidence>
<dbReference type="InterPro" id="IPR024607">
    <property type="entry name" value="Sulfatase_CS"/>
</dbReference>
<keyword evidence="4" id="KW-0106">Calcium</keyword>
<comment type="caution">
    <text evidence="6">The sequence shown here is derived from an EMBL/GenBank/DDBJ whole genome shotgun (WGS) entry which is preliminary data.</text>
</comment>
<dbReference type="GO" id="GO:0004065">
    <property type="term" value="F:arylsulfatase activity"/>
    <property type="evidence" value="ECO:0007669"/>
    <property type="project" value="TreeGrafter"/>
</dbReference>
<dbReference type="PANTHER" id="PTHR42693">
    <property type="entry name" value="ARYLSULFATASE FAMILY MEMBER"/>
    <property type="match status" value="1"/>
</dbReference>
<dbReference type="STRING" id="887062.HGR_04518"/>
<keyword evidence="7" id="KW-1185">Reference proteome</keyword>
<evidence type="ECO:0000256" key="2">
    <source>
        <dbReference type="ARBA" id="ARBA00022723"/>
    </source>
</evidence>
<dbReference type="Gene3D" id="3.40.720.10">
    <property type="entry name" value="Alkaline Phosphatase, subunit A"/>
    <property type="match status" value="1"/>
</dbReference>
<dbReference type="InterPro" id="IPR000917">
    <property type="entry name" value="Sulfatase_N"/>
</dbReference>
<dbReference type="InterPro" id="IPR050738">
    <property type="entry name" value="Sulfatase"/>
</dbReference>